<dbReference type="InterPro" id="IPR036388">
    <property type="entry name" value="WH-like_DNA-bd_sf"/>
</dbReference>
<dbReference type="PATRIC" id="fig|44252.3.peg.2423"/>
<dbReference type="InterPro" id="IPR000847">
    <property type="entry name" value="LysR_HTH_N"/>
</dbReference>
<evidence type="ECO:0000256" key="4">
    <source>
        <dbReference type="ARBA" id="ARBA00023163"/>
    </source>
</evidence>
<keyword evidence="7" id="KW-1185">Reference proteome</keyword>
<dbReference type="PRINTS" id="PR00039">
    <property type="entry name" value="HTHLYSR"/>
</dbReference>
<keyword evidence="4" id="KW-0804">Transcription</keyword>
<reference evidence="6 7" key="1">
    <citation type="submission" date="2014-04" db="EMBL/GenBank/DDBJ databases">
        <authorList>
            <person name="Bishop-Lilly K.A."/>
            <person name="Broomall S.M."/>
            <person name="Chain P.S."/>
            <person name="Chertkov O."/>
            <person name="Coyne S.R."/>
            <person name="Daligault H.E."/>
            <person name="Davenport K.W."/>
            <person name="Erkkila T."/>
            <person name="Frey K.G."/>
            <person name="Gibbons H.S."/>
            <person name="Gu W."/>
            <person name="Jaissle J."/>
            <person name="Johnson S.L."/>
            <person name="Koroleva G.I."/>
            <person name="Ladner J.T."/>
            <person name="Lo C.-C."/>
            <person name="Minogue T.D."/>
            <person name="Munk C."/>
            <person name="Palacios G.F."/>
            <person name="Redden C.L."/>
            <person name="Rosenzweig C.N."/>
            <person name="Scholz M.B."/>
            <person name="Teshima H."/>
            <person name="Xu Y."/>
        </authorList>
    </citation>
    <scope>NUCLEOTIDE SEQUENCE [LARGE SCALE GENOMIC DNA]</scope>
    <source>
        <strain evidence="6 7">8244</strain>
    </source>
</reference>
<keyword evidence="2" id="KW-0805">Transcription regulation</keyword>
<dbReference type="SUPFAM" id="SSF53850">
    <property type="entry name" value="Periplasmic binding protein-like II"/>
    <property type="match status" value="1"/>
</dbReference>
<dbReference type="Gene3D" id="3.40.190.290">
    <property type="match status" value="1"/>
</dbReference>
<feature type="domain" description="HTH lysR-type" evidence="5">
    <location>
        <begin position="1"/>
        <end position="58"/>
    </location>
</feature>
<dbReference type="SUPFAM" id="SSF46785">
    <property type="entry name" value="Winged helix' DNA-binding domain"/>
    <property type="match status" value="1"/>
</dbReference>
<dbReference type="HOGENOM" id="CLU_039613_6_2_9"/>
<evidence type="ECO:0000313" key="6">
    <source>
        <dbReference type="EMBL" id="KFN09440.1"/>
    </source>
</evidence>
<dbReference type="GO" id="GO:0003677">
    <property type="term" value="F:DNA binding"/>
    <property type="evidence" value="ECO:0007669"/>
    <property type="project" value="UniProtKB-KW"/>
</dbReference>
<dbReference type="OrthoDB" id="9803735at2"/>
<evidence type="ECO:0000259" key="5">
    <source>
        <dbReference type="PROSITE" id="PS50931"/>
    </source>
</evidence>
<dbReference type="PANTHER" id="PTHR30419">
    <property type="entry name" value="HTH-TYPE TRANSCRIPTIONAL REGULATOR YBHD"/>
    <property type="match status" value="1"/>
</dbReference>
<dbReference type="AlphaFoldDB" id="A0A090ZGS5"/>
<dbReference type="EMBL" id="JMQA01000022">
    <property type="protein sequence ID" value="KFN09440.1"/>
    <property type="molecule type" value="Genomic_DNA"/>
</dbReference>
<dbReference type="InterPro" id="IPR005119">
    <property type="entry name" value="LysR_subst-bd"/>
</dbReference>
<comment type="caution">
    <text evidence="6">The sequence shown here is derived from an EMBL/GenBank/DDBJ whole genome shotgun (WGS) entry which is preliminary data.</text>
</comment>
<dbReference type="RefSeq" id="WP_036622098.1">
    <property type="nucleotide sequence ID" value="NZ_JARLKU010000020.1"/>
</dbReference>
<gene>
    <name evidence="6" type="ORF">DJ90_3283</name>
</gene>
<dbReference type="PROSITE" id="PS50931">
    <property type="entry name" value="HTH_LYSR"/>
    <property type="match status" value="1"/>
</dbReference>
<evidence type="ECO:0000256" key="2">
    <source>
        <dbReference type="ARBA" id="ARBA00023015"/>
    </source>
</evidence>
<dbReference type="STRING" id="44252.DJ90_3283"/>
<dbReference type="Pfam" id="PF00126">
    <property type="entry name" value="HTH_1"/>
    <property type="match status" value="1"/>
</dbReference>
<dbReference type="Gene3D" id="1.10.10.10">
    <property type="entry name" value="Winged helix-like DNA-binding domain superfamily/Winged helix DNA-binding domain"/>
    <property type="match status" value="1"/>
</dbReference>
<dbReference type="Pfam" id="PF03466">
    <property type="entry name" value="LysR_substrate"/>
    <property type="match status" value="1"/>
</dbReference>
<evidence type="ECO:0000313" key="7">
    <source>
        <dbReference type="Proteomes" id="UP000029278"/>
    </source>
</evidence>
<organism evidence="6 7">
    <name type="scientific">Paenibacillus macerans</name>
    <name type="common">Bacillus macerans</name>
    <dbReference type="NCBI Taxonomy" id="44252"/>
    <lineage>
        <taxon>Bacteria</taxon>
        <taxon>Bacillati</taxon>
        <taxon>Bacillota</taxon>
        <taxon>Bacilli</taxon>
        <taxon>Bacillales</taxon>
        <taxon>Paenibacillaceae</taxon>
        <taxon>Paenibacillus</taxon>
    </lineage>
</organism>
<accession>A0A090ZGS5</accession>
<keyword evidence="3" id="KW-0238">DNA-binding</keyword>
<evidence type="ECO:0000256" key="3">
    <source>
        <dbReference type="ARBA" id="ARBA00023125"/>
    </source>
</evidence>
<dbReference type="GO" id="GO:0005829">
    <property type="term" value="C:cytosol"/>
    <property type="evidence" value="ECO:0007669"/>
    <property type="project" value="TreeGrafter"/>
</dbReference>
<comment type="similarity">
    <text evidence="1">Belongs to the LysR transcriptional regulatory family.</text>
</comment>
<dbReference type="InterPro" id="IPR050950">
    <property type="entry name" value="HTH-type_LysR_regulators"/>
</dbReference>
<dbReference type="GeneID" id="77006618"/>
<dbReference type="FunFam" id="1.10.10.10:FF:000001">
    <property type="entry name" value="LysR family transcriptional regulator"/>
    <property type="match status" value="1"/>
</dbReference>
<name>A0A090ZGS5_PAEMA</name>
<protein>
    <submittedName>
        <fullName evidence="6">Bacterial regulatory helix-turn-helix, lysR family protein</fullName>
    </submittedName>
</protein>
<dbReference type="PANTHER" id="PTHR30419:SF28">
    <property type="entry name" value="HTH-TYPE TRANSCRIPTIONAL REGULATOR BSDA"/>
    <property type="match status" value="1"/>
</dbReference>
<evidence type="ECO:0000256" key="1">
    <source>
        <dbReference type="ARBA" id="ARBA00009437"/>
    </source>
</evidence>
<sequence>MELLQLQYFQTVARLEHMTKAAQELHIAQPALSKTIARLEQDLGVPLFDRQSRQIRLNHFGRAFLKKVNLALNVLEEGRKEVADLAGTERGSIHLATNNLGRITSAISAYRTEHPEVNFRILQTPPASMEELVNLLENGEVDLCFTAASIDHPDIREQPVLDAEVFLAVPPGHPLERRSSIRLEEVAAEPFIEYKTGHPFRKINASFCREAGISPNIVCEVDEPSALGSLVQAGLGVAFMPACRKDETPPYKMLRLETPVCRRVFRIAWLERRYLPKAARSFGRFLAEYYAELQAP</sequence>
<dbReference type="InterPro" id="IPR036390">
    <property type="entry name" value="WH_DNA-bd_sf"/>
</dbReference>
<proteinExistence type="inferred from homology"/>
<dbReference type="GO" id="GO:0003700">
    <property type="term" value="F:DNA-binding transcription factor activity"/>
    <property type="evidence" value="ECO:0007669"/>
    <property type="project" value="InterPro"/>
</dbReference>
<dbReference type="Proteomes" id="UP000029278">
    <property type="component" value="Unassembled WGS sequence"/>
</dbReference>